<feature type="transmembrane region" description="Helical" evidence="12">
    <location>
        <begin position="180"/>
        <end position="202"/>
    </location>
</feature>
<evidence type="ECO:0000256" key="1">
    <source>
        <dbReference type="ARBA" id="ARBA00001970"/>
    </source>
</evidence>
<feature type="transmembrane region" description="Helical" evidence="12">
    <location>
        <begin position="114"/>
        <end position="134"/>
    </location>
</feature>
<name>A0A194RRJ3_PAPMA</name>
<evidence type="ECO:0000259" key="13">
    <source>
        <dbReference type="PROSITE" id="PS50939"/>
    </source>
</evidence>
<feature type="transmembrane region" description="Helical" evidence="12">
    <location>
        <begin position="286"/>
        <end position="304"/>
    </location>
</feature>
<evidence type="ECO:0000256" key="10">
    <source>
        <dbReference type="ARBA" id="ARBA00023136"/>
    </source>
</evidence>
<feature type="transmembrane region" description="Helical" evidence="12">
    <location>
        <begin position="45"/>
        <end position="63"/>
    </location>
</feature>
<keyword evidence="4" id="KW-0349">Heme</keyword>
<reference evidence="14 15" key="1">
    <citation type="journal article" date="2015" name="Nat. Commun.">
        <title>Outbred genome sequencing and CRISPR/Cas9 gene editing in butterflies.</title>
        <authorList>
            <person name="Li X."/>
            <person name="Fan D."/>
            <person name="Zhang W."/>
            <person name="Liu G."/>
            <person name="Zhang L."/>
            <person name="Zhao L."/>
            <person name="Fang X."/>
            <person name="Chen L."/>
            <person name="Dong Y."/>
            <person name="Chen Y."/>
            <person name="Ding Y."/>
            <person name="Zhao R."/>
            <person name="Feng M."/>
            <person name="Zhu Y."/>
            <person name="Feng Y."/>
            <person name="Jiang X."/>
            <person name="Zhu D."/>
            <person name="Xiang H."/>
            <person name="Feng X."/>
            <person name="Li S."/>
            <person name="Wang J."/>
            <person name="Zhang G."/>
            <person name="Kronforst M.R."/>
            <person name="Wang W."/>
        </authorList>
    </citation>
    <scope>NUCLEOTIDE SEQUENCE [LARGE SCALE GENOMIC DNA]</scope>
    <source>
        <strain evidence="14">Ya'a_city_454_Pm</strain>
        <tissue evidence="14">Whole body</tissue>
    </source>
</reference>
<dbReference type="InParanoid" id="A0A194RRJ3"/>
<evidence type="ECO:0000313" key="14">
    <source>
        <dbReference type="EMBL" id="KPJ20087.1"/>
    </source>
</evidence>
<dbReference type="GO" id="GO:0016020">
    <property type="term" value="C:membrane"/>
    <property type="evidence" value="ECO:0007669"/>
    <property type="project" value="UniProtKB-SubCell"/>
</dbReference>
<evidence type="ECO:0000256" key="11">
    <source>
        <dbReference type="ARBA" id="ARBA00024225"/>
    </source>
</evidence>
<evidence type="ECO:0000256" key="12">
    <source>
        <dbReference type="SAM" id="Phobius"/>
    </source>
</evidence>
<evidence type="ECO:0000256" key="6">
    <source>
        <dbReference type="ARBA" id="ARBA00022723"/>
    </source>
</evidence>
<evidence type="ECO:0000256" key="2">
    <source>
        <dbReference type="ARBA" id="ARBA00004141"/>
    </source>
</evidence>
<dbReference type="AlphaFoldDB" id="A0A194RRJ3"/>
<keyword evidence="8 12" id="KW-1133">Transmembrane helix</keyword>
<dbReference type="GO" id="GO:0140571">
    <property type="term" value="F:transmembrane ascorbate ferrireductase activity"/>
    <property type="evidence" value="ECO:0007669"/>
    <property type="project" value="UniProtKB-EC"/>
</dbReference>
<dbReference type="PROSITE" id="PS50939">
    <property type="entry name" value="CYTOCHROME_B561"/>
    <property type="match status" value="2"/>
</dbReference>
<dbReference type="GO" id="GO:0046872">
    <property type="term" value="F:metal ion binding"/>
    <property type="evidence" value="ECO:0007669"/>
    <property type="project" value="UniProtKB-KW"/>
</dbReference>
<evidence type="ECO:0000256" key="3">
    <source>
        <dbReference type="ARBA" id="ARBA00022448"/>
    </source>
</evidence>
<dbReference type="EC" id="7.2.1.3" evidence="11"/>
<gene>
    <name evidence="14" type="ORF">RR48_07552</name>
</gene>
<keyword evidence="10 12" id="KW-0472">Membrane</keyword>
<evidence type="ECO:0000256" key="5">
    <source>
        <dbReference type="ARBA" id="ARBA00022692"/>
    </source>
</evidence>
<proteinExistence type="predicted"/>
<protein>
    <recommendedName>
        <fullName evidence="11">ascorbate ferrireductase (transmembrane)</fullName>
        <ecNumber evidence="11">7.2.1.3</ecNumber>
    </recommendedName>
</protein>
<dbReference type="PANTHER" id="PTHR15422:SF43">
    <property type="entry name" value="ASCORBATE FERRIREDUCTASE (TRANSMEMBRANE)"/>
    <property type="match status" value="1"/>
</dbReference>
<comment type="cofactor">
    <cofactor evidence="1">
        <name>heme b</name>
        <dbReference type="ChEBI" id="CHEBI:60344"/>
    </cofactor>
</comment>
<feature type="transmembrane region" description="Helical" evidence="12">
    <location>
        <begin position="146"/>
        <end position="168"/>
    </location>
</feature>
<keyword evidence="15" id="KW-1185">Reference proteome</keyword>
<feature type="transmembrane region" description="Helical" evidence="12">
    <location>
        <begin position="385"/>
        <end position="408"/>
    </location>
</feature>
<comment type="subcellular location">
    <subcellularLocation>
        <location evidence="2">Membrane</location>
        <topology evidence="2">Multi-pass membrane protein</topology>
    </subcellularLocation>
</comment>
<evidence type="ECO:0000256" key="9">
    <source>
        <dbReference type="ARBA" id="ARBA00023004"/>
    </source>
</evidence>
<organism evidence="14 15">
    <name type="scientific">Papilio machaon</name>
    <name type="common">Old World swallowtail butterfly</name>
    <dbReference type="NCBI Taxonomy" id="76193"/>
    <lineage>
        <taxon>Eukaryota</taxon>
        <taxon>Metazoa</taxon>
        <taxon>Ecdysozoa</taxon>
        <taxon>Arthropoda</taxon>
        <taxon>Hexapoda</taxon>
        <taxon>Insecta</taxon>
        <taxon>Pterygota</taxon>
        <taxon>Neoptera</taxon>
        <taxon>Endopterygota</taxon>
        <taxon>Lepidoptera</taxon>
        <taxon>Glossata</taxon>
        <taxon>Ditrysia</taxon>
        <taxon>Papilionoidea</taxon>
        <taxon>Papilionidae</taxon>
        <taxon>Papilioninae</taxon>
        <taxon>Papilio</taxon>
    </lineage>
</organism>
<evidence type="ECO:0000313" key="15">
    <source>
        <dbReference type="Proteomes" id="UP000053240"/>
    </source>
</evidence>
<feature type="transmembrane region" description="Helical" evidence="12">
    <location>
        <begin position="354"/>
        <end position="373"/>
    </location>
</feature>
<dbReference type="Gene3D" id="1.20.120.1770">
    <property type="match status" value="2"/>
</dbReference>
<evidence type="ECO:0000256" key="7">
    <source>
        <dbReference type="ARBA" id="ARBA00022982"/>
    </source>
</evidence>
<feature type="transmembrane region" description="Helical" evidence="12">
    <location>
        <begin position="310"/>
        <end position="333"/>
    </location>
</feature>
<dbReference type="SMART" id="SM00665">
    <property type="entry name" value="B561"/>
    <property type="match status" value="2"/>
</dbReference>
<keyword evidence="5 12" id="KW-0812">Transmembrane</keyword>
<evidence type="ECO:0000256" key="4">
    <source>
        <dbReference type="ARBA" id="ARBA00022617"/>
    </source>
</evidence>
<keyword evidence="9" id="KW-0408">Iron</keyword>
<dbReference type="Pfam" id="PF03188">
    <property type="entry name" value="Cytochrom_B561"/>
    <property type="match status" value="2"/>
</dbReference>
<keyword evidence="6" id="KW-0479">Metal-binding</keyword>
<feature type="transmembrane region" description="Helical" evidence="12">
    <location>
        <begin position="420"/>
        <end position="443"/>
    </location>
</feature>
<dbReference type="EMBL" id="KQ459765">
    <property type="protein sequence ID" value="KPJ20087.1"/>
    <property type="molecule type" value="Genomic_DNA"/>
</dbReference>
<feature type="domain" description="Cytochrome b561" evidence="13">
    <location>
        <begin position="39"/>
        <end position="239"/>
    </location>
</feature>
<sequence length="523" mass="58304">MPPNVVEPSFSPETDIGVESKNQVTAKPQEGINYNLYIFSSTLNLIAHILIGVVVGVAVLFSLRNGLPLGSTPMHIILCVIGHQLLMAESILSLSSENGWSSKLRLVDKRRAHWILQILGSGIALAGNFIKILDKSVHWNTYHGQFALVAIVFTVTSLINGLASLYAYEWRRIFNGTISKLTHICFGTVAFAASSISLCYGFDKFNFRTWATPSFTDTLIAFTDSEFKLHSYTETFVVQTYEMAPNTVETNFTPDPEMVTRENKTQNLPGQEVNYNLYIFQSTLNLLANILIGTVVGISLLFALRNGLPLGATSLHIVLCVIGYQLLMAQSILSLSGSGWSSKLRLVDKRRAHWILQILGSGLALAGSFIKILDKSVHWNTYHGQFALVAMVFTVACFLNGLTSLYAYEWRSIFNASISKLTHICFGIVAFGAACISLCYGFDKPFFRSWASEDFTDALIAFTGIFDLKQLVKLLEGKRRAGRRKKSWLRNIREWTGIRSAEELFRTALDREKFSKLAANLQD</sequence>
<dbReference type="Proteomes" id="UP000053240">
    <property type="component" value="Unassembled WGS sequence"/>
</dbReference>
<dbReference type="GO" id="GO:0140575">
    <property type="term" value="F:transmembrane monodehydroascorbate reductase activity"/>
    <property type="evidence" value="ECO:0007669"/>
    <property type="project" value="InterPro"/>
</dbReference>
<keyword evidence="7" id="KW-0249">Electron transport</keyword>
<dbReference type="STRING" id="76193.A0A194RRJ3"/>
<dbReference type="InterPro" id="IPR006593">
    <property type="entry name" value="Cyt_b561/ferric_Rdtase_TM"/>
</dbReference>
<accession>A0A194RRJ3</accession>
<evidence type="ECO:0000256" key="8">
    <source>
        <dbReference type="ARBA" id="ARBA00022989"/>
    </source>
</evidence>
<feature type="domain" description="Cytochrome b561" evidence="13">
    <location>
        <begin position="280"/>
        <end position="479"/>
    </location>
</feature>
<dbReference type="InterPro" id="IPR045150">
    <property type="entry name" value="CYB561D1/2"/>
</dbReference>
<dbReference type="PANTHER" id="PTHR15422">
    <property type="entry name" value="OS05G0565100 PROTEIN"/>
    <property type="match status" value="1"/>
</dbReference>
<keyword evidence="3" id="KW-0813">Transport</keyword>